<gene>
    <name evidence="2" type="ORF">EV420DRAFT_1584837</name>
</gene>
<evidence type="ECO:0000313" key="3">
    <source>
        <dbReference type="Proteomes" id="UP001175211"/>
    </source>
</evidence>
<proteinExistence type="predicted"/>
<dbReference type="RefSeq" id="XP_060323162.1">
    <property type="nucleotide sequence ID" value="XM_060474772.1"/>
</dbReference>
<comment type="caution">
    <text evidence="2">The sequence shown here is derived from an EMBL/GenBank/DDBJ whole genome shotgun (WGS) entry which is preliminary data.</text>
</comment>
<dbReference type="SUPFAM" id="SSF51197">
    <property type="entry name" value="Clavaminate synthase-like"/>
    <property type="match status" value="1"/>
</dbReference>
<feature type="domain" description="JmjC" evidence="1">
    <location>
        <begin position="41"/>
        <end position="190"/>
    </location>
</feature>
<dbReference type="PROSITE" id="PS51184">
    <property type="entry name" value="JMJC"/>
    <property type="match status" value="1"/>
</dbReference>
<evidence type="ECO:0000259" key="1">
    <source>
        <dbReference type="PROSITE" id="PS51184"/>
    </source>
</evidence>
<dbReference type="Proteomes" id="UP001175211">
    <property type="component" value="Unassembled WGS sequence"/>
</dbReference>
<name>A0AA39JBR2_ARMTA</name>
<dbReference type="InterPro" id="IPR003347">
    <property type="entry name" value="JmjC_dom"/>
</dbReference>
<dbReference type="EMBL" id="JAUEPS010000090">
    <property type="protein sequence ID" value="KAK0439092.1"/>
    <property type="molecule type" value="Genomic_DNA"/>
</dbReference>
<evidence type="ECO:0000313" key="2">
    <source>
        <dbReference type="EMBL" id="KAK0439092.1"/>
    </source>
</evidence>
<reference evidence="2" key="1">
    <citation type="submission" date="2023-06" db="EMBL/GenBank/DDBJ databases">
        <authorList>
            <consortium name="Lawrence Berkeley National Laboratory"/>
            <person name="Ahrendt S."/>
            <person name="Sahu N."/>
            <person name="Indic B."/>
            <person name="Wong-Bajracharya J."/>
            <person name="Merenyi Z."/>
            <person name="Ke H.-M."/>
            <person name="Monk M."/>
            <person name="Kocsube S."/>
            <person name="Drula E."/>
            <person name="Lipzen A."/>
            <person name="Balint B."/>
            <person name="Henrissat B."/>
            <person name="Andreopoulos B."/>
            <person name="Martin F.M."/>
            <person name="Harder C.B."/>
            <person name="Rigling D."/>
            <person name="Ford K.L."/>
            <person name="Foster G.D."/>
            <person name="Pangilinan J."/>
            <person name="Papanicolaou A."/>
            <person name="Barry K."/>
            <person name="LaButti K."/>
            <person name="Viragh M."/>
            <person name="Koriabine M."/>
            <person name="Yan M."/>
            <person name="Riley R."/>
            <person name="Champramary S."/>
            <person name="Plett K.L."/>
            <person name="Tsai I.J."/>
            <person name="Slot J."/>
            <person name="Sipos G."/>
            <person name="Plett J."/>
            <person name="Nagy L.G."/>
            <person name="Grigoriev I.V."/>
        </authorList>
    </citation>
    <scope>NUCLEOTIDE SEQUENCE</scope>
    <source>
        <strain evidence="2">CCBAS 213</strain>
    </source>
</reference>
<keyword evidence="3" id="KW-1185">Reference proteome</keyword>
<sequence>MLQEARRGDLGQVLNALEFPLGGTVLKSVPKIESIASDVSAFDKTKNLMDRLAGEQEIGQMTPFPHQAMSWGLCGLKSSTTHPHRDSHGLPTHVSQLTGGKAWSVMQHSDPRKDNCNLYIDYIKMHFEVDEEILPFFRAETVYLDNTTQFIMKPNAYHYVVTLEHSITYGGHFIAMQNIRNTLIGYVHTAMLTYSITNTLHPEVKRLLFRIMINWGWHGTDFDTVSSDPHIPDWSTREGLLNVIALGNVILFAEALEPPNVLNSDPVAMLEWLTARDTYVYGIAAFQHSFEIPENSNIFLESAKRFGVSILDYLNHIEHHKKQDPTAAAAHREHVEGVLERALQFENAKNTLKWSVKKGYFRDATYVEDEENKRTLFWEPVFTIKRRS</sequence>
<dbReference type="GeneID" id="85358320"/>
<organism evidence="2 3">
    <name type="scientific">Armillaria tabescens</name>
    <name type="common">Ringless honey mushroom</name>
    <name type="synonym">Agaricus tabescens</name>
    <dbReference type="NCBI Taxonomy" id="1929756"/>
    <lineage>
        <taxon>Eukaryota</taxon>
        <taxon>Fungi</taxon>
        <taxon>Dikarya</taxon>
        <taxon>Basidiomycota</taxon>
        <taxon>Agaricomycotina</taxon>
        <taxon>Agaricomycetes</taxon>
        <taxon>Agaricomycetidae</taxon>
        <taxon>Agaricales</taxon>
        <taxon>Marasmiineae</taxon>
        <taxon>Physalacriaceae</taxon>
        <taxon>Desarmillaria</taxon>
    </lineage>
</organism>
<dbReference type="AlphaFoldDB" id="A0AA39JBR2"/>
<protein>
    <recommendedName>
        <fullName evidence="1">JmjC domain-containing protein</fullName>
    </recommendedName>
</protein>
<accession>A0AA39JBR2</accession>
<dbReference type="Gene3D" id="2.60.120.650">
    <property type="entry name" value="Cupin"/>
    <property type="match status" value="1"/>
</dbReference>